<name>A3MTN1_PYRCJ</name>
<sequence length="93" mass="11144">MARFNLCIGNFNLADRNHVEAAVATTYRCPLCGGALELMEDGRYLWFGCWRCKIYVRREKGELAKKFVDYRRRRFMWSQMMEELYRIFMSPVG</sequence>
<protein>
    <submittedName>
        <fullName evidence="1">Uncharacterized protein</fullName>
    </submittedName>
</protein>
<evidence type="ECO:0000313" key="1">
    <source>
        <dbReference type="EMBL" id="ABO07998.1"/>
    </source>
</evidence>
<dbReference type="HOGENOM" id="CLU_185778_0_0_2"/>
<proteinExistence type="predicted"/>
<accession>A3MTN1</accession>
<dbReference type="KEGG" id="pcl:Pcal_0571"/>
<dbReference type="AlphaFoldDB" id="A3MTN1"/>
<organism evidence="1 2">
    <name type="scientific">Pyrobaculum calidifontis (strain DSM 21063 / JCM 11548 / VA1)</name>
    <dbReference type="NCBI Taxonomy" id="410359"/>
    <lineage>
        <taxon>Archaea</taxon>
        <taxon>Thermoproteota</taxon>
        <taxon>Thermoprotei</taxon>
        <taxon>Thermoproteales</taxon>
        <taxon>Thermoproteaceae</taxon>
        <taxon>Pyrobaculum</taxon>
    </lineage>
</organism>
<dbReference type="eggNOG" id="arCOG07480">
    <property type="taxonomic scope" value="Archaea"/>
</dbReference>
<evidence type="ECO:0000313" key="2">
    <source>
        <dbReference type="Proteomes" id="UP000001431"/>
    </source>
</evidence>
<keyword evidence="2" id="KW-1185">Reference proteome</keyword>
<dbReference type="STRING" id="410359.Pcal_0571"/>
<dbReference type="Proteomes" id="UP000001431">
    <property type="component" value="Chromosome"/>
</dbReference>
<reference evidence="1" key="1">
    <citation type="submission" date="2007-02" db="EMBL/GenBank/DDBJ databases">
        <title>Complete sequence of Pyrobaculum calidifontis JCM 11548.</title>
        <authorList>
            <consortium name="US DOE Joint Genome Institute"/>
            <person name="Copeland A."/>
            <person name="Lucas S."/>
            <person name="Lapidus A."/>
            <person name="Barry K."/>
            <person name="Glavina del Rio T."/>
            <person name="Dalin E."/>
            <person name="Tice H."/>
            <person name="Pitluck S."/>
            <person name="Chain P."/>
            <person name="Malfatti S."/>
            <person name="Shin M."/>
            <person name="Vergez L."/>
            <person name="Schmutz J."/>
            <person name="Larimer F."/>
            <person name="Land M."/>
            <person name="Hauser L."/>
            <person name="Kyrpides N."/>
            <person name="Mikhailova N."/>
            <person name="Cozen A.E."/>
            <person name="Fitz-Gibbon S.T."/>
            <person name="House C.H."/>
            <person name="Saltikov C."/>
            <person name="Lowe T.M."/>
            <person name="Richardson P."/>
        </authorList>
    </citation>
    <scope>NUCLEOTIDE SEQUENCE [LARGE SCALE GENOMIC DNA]</scope>
    <source>
        <strain evidence="1">JCM 11548</strain>
    </source>
</reference>
<dbReference type="EMBL" id="CP000561">
    <property type="protein sequence ID" value="ABO07998.1"/>
    <property type="molecule type" value="Genomic_DNA"/>
</dbReference>
<gene>
    <name evidence="1" type="ordered locus">Pcal_0571</name>
</gene>